<organism evidence="1 2">
    <name type="scientific">Candidatus Thiomargarita nelsonii</name>
    <dbReference type="NCBI Taxonomy" id="1003181"/>
    <lineage>
        <taxon>Bacteria</taxon>
        <taxon>Pseudomonadati</taxon>
        <taxon>Pseudomonadota</taxon>
        <taxon>Gammaproteobacteria</taxon>
        <taxon>Thiotrichales</taxon>
        <taxon>Thiotrichaceae</taxon>
        <taxon>Thiomargarita</taxon>
    </lineage>
</organism>
<proteinExistence type="predicted"/>
<dbReference type="Gene3D" id="3.40.50.150">
    <property type="entry name" value="Vaccinia Virus protein VP39"/>
    <property type="match status" value="1"/>
</dbReference>
<dbReference type="Proteomes" id="UP000030428">
    <property type="component" value="Unassembled WGS sequence"/>
</dbReference>
<reference evidence="1 2" key="1">
    <citation type="journal article" date="2016" name="Front. Microbiol.">
        <title>Single-Cell (Meta-)Genomics of a Dimorphic Candidatus Thiomargarita nelsonii Reveals Genomic Plasticity.</title>
        <authorList>
            <person name="Flood B.E."/>
            <person name="Fliss P."/>
            <person name="Jones D.S."/>
            <person name="Dick G.J."/>
            <person name="Jain S."/>
            <person name="Kaster A.K."/>
            <person name="Winkel M."/>
            <person name="Mussmann M."/>
            <person name="Bailey J."/>
        </authorList>
    </citation>
    <scope>NUCLEOTIDE SEQUENCE [LARGE SCALE GENOMIC DNA]</scope>
    <source>
        <strain evidence="1">Hydrate Ridge</strain>
    </source>
</reference>
<dbReference type="PANTHER" id="PTHR43591">
    <property type="entry name" value="METHYLTRANSFERASE"/>
    <property type="match status" value="1"/>
</dbReference>
<keyword evidence="2" id="KW-1185">Reference proteome</keyword>
<dbReference type="CDD" id="cd02440">
    <property type="entry name" value="AdoMet_MTases"/>
    <property type="match status" value="1"/>
</dbReference>
<protein>
    <recommendedName>
        <fullName evidence="3">Methyltransferase type 11 domain-containing protein</fullName>
    </recommendedName>
</protein>
<gene>
    <name evidence="1" type="ORF">PN36_03155</name>
</gene>
<dbReference type="Pfam" id="PF13489">
    <property type="entry name" value="Methyltransf_23"/>
    <property type="match status" value="1"/>
</dbReference>
<sequence length="221" mass="25330">MQDTLTTLAQHHVDGEKFMQLMKDTAANRFDDAFWAVWADWISPVLSEPPQIADFGSGPGMLLQKLSDRYPQAHLMGVECAPWMLAELSGYKVIEHDLHEANLPIADNSLDAITAIFLIHELTQPIQLLQSIHRCLKPGGRCLIVDWVRAPLDEYIASEAREDIFDSDTSYETLSNIFTHFMEHNRYSRDDVAWMLQRMGFSVLENVPLQKGRFGRWIVEK</sequence>
<accession>A0A0A6RVJ3</accession>
<evidence type="ECO:0008006" key="3">
    <source>
        <dbReference type="Google" id="ProtNLM"/>
    </source>
</evidence>
<dbReference type="InterPro" id="IPR029063">
    <property type="entry name" value="SAM-dependent_MTases_sf"/>
</dbReference>
<dbReference type="EMBL" id="JSZA02000009">
    <property type="protein sequence ID" value="KHD07886.1"/>
    <property type="molecule type" value="Genomic_DNA"/>
</dbReference>
<dbReference type="SUPFAM" id="SSF53335">
    <property type="entry name" value="S-adenosyl-L-methionine-dependent methyltransferases"/>
    <property type="match status" value="1"/>
</dbReference>
<evidence type="ECO:0000313" key="1">
    <source>
        <dbReference type="EMBL" id="KHD07886.1"/>
    </source>
</evidence>
<dbReference type="AlphaFoldDB" id="A0A0A6RVJ3"/>
<comment type="caution">
    <text evidence="1">The sequence shown here is derived from an EMBL/GenBank/DDBJ whole genome shotgun (WGS) entry which is preliminary data.</text>
</comment>
<name>A0A0A6RVJ3_9GAMM</name>
<evidence type="ECO:0000313" key="2">
    <source>
        <dbReference type="Proteomes" id="UP000030428"/>
    </source>
</evidence>